<protein>
    <submittedName>
        <fullName evidence="2">Uncharacterized protein</fullName>
    </submittedName>
</protein>
<dbReference type="OrthoDB" id="1097758at2"/>
<dbReference type="EMBL" id="CP028923">
    <property type="protein sequence ID" value="QCK16110.1"/>
    <property type="molecule type" value="Genomic_DNA"/>
</dbReference>
<organism evidence="2 3">
    <name type="scientific">Mangrovivirga cuniculi</name>
    <dbReference type="NCBI Taxonomy" id="2715131"/>
    <lineage>
        <taxon>Bacteria</taxon>
        <taxon>Pseudomonadati</taxon>
        <taxon>Bacteroidota</taxon>
        <taxon>Cytophagia</taxon>
        <taxon>Cytophagales</taxon>
        <taxon>Mangrovivirgaceae</taxon>
        <taxon>Mangrovivirga</taxon>
    </lineage>
</organism>
<dbReference type="SUPFAM" id="SSF63829">
    <property type="entry name" value="Calcium-dependent phosphotriesterase"/>
    <property type="match status" value="1"/>
</dbReference>
<dbReference type="RefSeq" id="WP_137091708.1">
    <property type="nucleotide sequence ID" value="NZ_CP028923.1"/>
</dbReference>
<evidence type="ECO:0000313" key="2">
    <source>
        <dbReference type="EMBL" id="QCK16110.1"/>
    </source>
</evidence>
<dbReference type="Gene3D" id="2.80.10.50">
    <property type="match status" value="1"/>
</dbReference>
<feature type="transmembrane region" description="Helical" evidence="1">
    <location>
        <begin position="306"/>
        <end position="325"/>
    </location>
</feature>
<proteinExistence type="predicted"/>
<dbReference type="InterPro" id="IPR011042">
    <property type="entry name" value="6-blade_b-propeller_TolB-like"/>
</dbReference>
<dbReference type="Proteomes" id="UP000298616">
    <property type="component" value="Chromosome"/>
</dbReference>
<gene>
    <name evidence="2" type="ORF">DCC35_15865</name>
</gene>
<reference evidence="2 3" key="1">
    <citation type="submission" date="2018-04" db="EMBL/GenBank/DDBJ databases">
        <title>Complete genome uncultured novel isolate.</title>
        <authorList>
            <person name="Merlino G."/>
        </authorList>
    </citation>
    <scope>NUCLEOTIDE SEQUENCE [LARGE SCALE GENOMIC DNA]</scope>
    <source>
        <strain evidence="3">R1DC9</strain>
    </source>
</reference>
<dbReference type="AlphaFoldDB" id="A0A4D7JRG2"/>
<dbReference type="KEGG" id="fpf:DCC35_15865"/>
<evidence type="ECO:0000256" key="1">
    <source>
        <dbReference type="SAM" id="Phobius"/>
    </source>
</evidence>
<name>A0A4D7JRG2_9BACT</name>
<sequence>MATVKYIFTWTILLVISQITHAHPSWGIVVDQNENIYFADILHNEMGSVWKLTNKGKLELLFENFHAHNVSLDADGNLITAHGENNHTMVRLNSDGKIDTLYHRLNHEEFNGGNSTYTPLGEIVFVAENYLWRVNQYGDKEKLSEYKLGWSQTVYADENGNYYAPDIGDGLGKLIKIDSTGSSTIIATNLISKLDRPFDRHADILMGITLGCDGHVYVAELAGKRIIKVLDNQKTETFYISSDGWFPTGVDFFSGNAYILEYKSKNGHEGPRIVKIDESGVKTILFNYDNYQKGAISPITKDNTNWFWWIGSAAIITLSTVILWIRRNKKLLPITKHSSGR</sequence>
<keyword evidence="1" id="KW-0472">Membrane</keyword>
<dbReference type="Gene3D" id="2.120.10.30">
    <property type="entry name" value="TolB, C-terminal domain"/>
    <property type="match status" value="1"/>
</dbReference>
<accession>A0A4D7JRG2</accession>
<evidence type="ECO:0000313" key="3">
    <source>
        <dbReference type="Proteomes" id="UP000298616"/>
    </source>
</evidence>
<keyword evidence="1" id="KW-1133">Transmembrane helix</keyword>
<keyword evidence="3" id="KW-1185">Reference proteome</keyword>
<keyword evidence="1" id="KW-0812">Transmembrane</keyword>